<dbReference type="Proteomes" id="UP000236743">
    <property type="component" value="Unassembled WGS sequence"/>
</dbReference>
<feature type="binding site" evidence="2">
    <location>
        <position position="245"/>
    </location>
    <ligand>
        <name>Fe cation</name>
        <dbReference type="ChEBI" id="CHEBI:24875"/>
    </ligand>
</feature>
<dbReference type="SUPFAM" id="SSF53850">
    <property type="entry name" value="Periplasmic binding protein-like II"/>
    <property type="match status" value="1"/>
</dbReference>
<evidence type="ECO:0000256" key="1">
    <source>
        <dbReference type="ARBA" id="ARBA00022729"/>
    </source>
</evidence>
<keyword evidence="2" id="KW-0479">Metal-binding</keyword>
<dbReference type="PANTHER" id="PTHR30006:SF24">
    <property type="entry name" value="SLL0237 PROTEIN"/>
    <property type="match status" value="1"/>
</dbReference>
<evidence type="ECO:0000256" key="2">
    <source>
        <dbReference type="PIRSR" id="PIRSR002825-1"/>
    </source>
</evidence>
<dbReference type="PANTHER" id="PTHR30006">
    <property type="entry name" value="THIAMINE-BINDING PERIPLASMIC PROTEIN-RELATED"/>
    <property type="match status" value="1"/>
</dbReference>
<dbReference type="OrthoDB" id="7374867at2"/>
<dbReference type="Pfam" id="PF13343">
    <property type="entry name" value="SBP_bac_6"/>
    <property type="match status" value="1"/>
</dbReference>
<sequence>MKRPTFDRRSVMAGLLLSTALGGLPALAQAPAPYNVTPELIEAAKKEGTVTFYTATDVAVAERVGSAFEAKYPGIKVKVERSGSERVFQRLSQEYGSSIYNADVVETSDAVHFVLFKRNGWLAQAVPAEVAKDWPKEARDPDGYYAAYRAHLSVIGYNTKQVKAEEAPKSHADLLNPKWRGRIVKAHPGYSGTVMTGTDVLSQALGWDFFEKLGKQRVMQVQSSTEPPKKLAQGERSIEADGNEYNMFMLKETGVPVEVVYATEGTPIAIGHGGMLKNAPHPNAAKLFYSFLYDQETQQLNSDFGGLRSFHPRVKEKETRTPLSKIKLLYSDPLKLEPNIEMIKKKYEEYFGT</sequence>
<evidence type="ECO:0000313" key="4">
    <source>
        <dbReference type="EMBL" id="SEG78464.1"/>
    </source>
</evidence>
<dbReference type="PIRSF" id="PIRSF002825">
    <property type="entry name" value="CfbpA"/>
    <property type="match status" value="1"/>
</dbReference>
<feature type="chain" id="PRO_5009295382" evidence="3">
    <location>
        <begin position="29"/>
        <end position="353"/>
    </location>
</feature>
<evidence type="ECO:0000256" key="3">
    <source>
        <dbReference type="SAM" id="SignalP"/>
    </source>
</evidence>
<protein>
    <submittedName>
        <fullName evidence="4">Iron(III) transport system substrate-binding protein</fullName>
    </submittedName>
</protein>
<dbReference type="InterPro" id="IPR006311">
    <property type="entry name" value="TAT_signal"/>
</dbReference>
<name>A0A1H6D0A4_9HYPH</name>
<dbReference type="Gene3D" id="3.40.190.10">
    <property type="entry name" value="Periplasmic binding protein-like II"/>
    <property type="match status" value="2"/>
</dbReference>
<keyword evidence="2" id="KW-0408">Iron</keyword>
<dbReference type="RefSeq" id="WP_103875156.1">
    <property type="nucleotide sequence ID" value="NZ_FNUY01000013.1"/>
</dbReference>
<keyword evidence="5" id="KW-1185">Reference proteome</keyword>
<accession>A0A1H6D0A4</accession>
<reference evidence="4 5" key="1">
    <citation type="submission" date="2016-10" db="EMBL/GenBank/DDBJ databases">
        <authorList>
            <person name="de Groot N.N."/>
        </authorList>
    </citation>
    <scope>NUCLEOTIDE SEQUENCE [LARGE SCALE GENOMIC DNA]</scope>
    <source>
        <strain evidence="4 5">DSM 26656</strain>
    </source>
</reference>
<evidence type="ECO:0000313" key="5">
    <source>
        <dbReference type="Proteomes" id="UP000236743"/>
    </source>
</evidence>
<organism evidence="4 5">
    <name type="scientific">Bosea lathyri</name>
    <dbReference type="NCBI Taxonomy" id="1036778"/>
    <lineage>
        <taxon>Bacteria</taxon>
        <taxon>Pseudomonadati</taxon>
        <taxon>Pseudomonadota</taxon>
        <taxon>Alphaproteobacteria</taxon>
        <taxon>Hyphomicrobiales</taxon>
        <taxon>Boseaceae</taxon>
        <taxon>Bosea</taxon>
    </lineage>
</organism>
<dbReference type="AlphaFoldDB" id="A0A1H6D0A4"/>
<gene>
    <name evidence="4" type="ORF">SAMN04488115_113143</name>
</gene>
<feature type="signal peptide" evidence="3">
    <location>
        <begin position="1"/>
        <end position="28"/>
    </location>
</feature>
<proteinExistence type="predicted"/>
<dbReference type="EMBL" id="FNUY01000013">
    <property type="protein sequence ID" value="SEG78464.1"/>
    <property type="molecule type" value="Genomic_DNA"/>
</dbReference>
<dbReference type="PROSITE" id="PS51318">
    <property type="entry name" value="TAT"/>
    <property type="match status" value="1"/>
</dbReference>
<dbReference type="GO" id="GO:0046872">
    <property type="term" value="F:metal ion binding"/>
    <property type="evidence" value="ECO:0007669"/>
    <property type="project" value="UniProtKB-KW"/>
</dbReference>
<keyword evidence="1 3" id="KW-0732">Signal</keyword>
<dbReference type="InterPro" id="IPR026045">
    <property type="entry name" value="Ferric-bd"/>
</dbReference>